<feature type="transmembrane region" description="Helical" evidence="13">
    <location>
        <begin position="12"/>
        <end position="35"/>
    </location>
</feature>
<dbReference type="GO" id="GO:0022904">
    <property type="term" value="P:respiratory electron transport chain"/>
    <property type="evidence" value="ECO:0007669"/>
    <property type="project" value="InterPro"/>
</dbReference>
<evidence type="ECO:0000259" key="14">
    <source>
        <dbReference type="Pfam" id="PF01292"/>
    </source>
</evidence>
<evidence type="ECO:0000256" key="9">
    <source>
        <dbReference type="ARBA" id="ARBA00022989"/>
    </source>
</evidence>
<dbReference type="EMBL" id="LJYW01000001">
    <property type="protein sequence ID" value="KPL55281.1"/>
    <property type="molecule type" value="Genomic_DNA"/>
</dbReference>
<evidence type="ECO:0000256" key="1">
    <source>
        <dbReference type="ARBA" id="ARBA00001970"/>
    </source>
</evidence>
<dbReference type="AlphaFoldDB" id="A0A0N8GFU3"/>
<evidence type="ECO:0000256" key="7">
    <source>
        <dbReference type="ARBA" id="ARBA00022723"/>
    </source>
</evidence>
<dbReference type="GO" id="GO:0009055">
    <property type="term" value="F:electron transfer activity"/>
    <property type="evidence" value="ECO:0007669"/>
    <property type="project" value="InterPro"/>
</dbReference>
<proteinExistence type="inferred from homology"/>
<evidence type="ECO:0000256" key="12">
    <source>
        <dbReference type="ARBA" id="ARBA00037975"/>
    </source>
</evidence>
<feature type="transmembrane region" description="Helical" evidence="13">
    <location>
        <begin position="138"/>
        <end position="162"/>
    </location>
</feature>
<dbReference type="Proteomes" id="UP000048984">
    <property type="component" value="Unassembled WGS sequence"/>
</dbReference>
<keyword evidence="3" id="KW-0813">Transport</keyword>
<protein>
    <recommendedName>
        <fullName evidence="14">Cytochrome b561 bacterial/Ni-hydrogenase domain-containing protein</fullName>
    </recommendedName>
</protein>
<dbReference type="GO" id="GO:0046872">
    <property type="term" value="F:metal ion binding"/>
    <property type="evidence" value="ECO:0007669"/>
    <property type="project" value="UniProtKB-KW"/>
</dbReference>
<keyword evidence="4" id="KW-1003">Cell membrane</keyword>
<evidence type="ECO:0000256" key="11">
    <source>
        <dbReference type="ARBA" id="ARBA00023136"/>
    </source>
</evidence>
<dbReference type="SUPFAM" id="SSF81342">
    <property type="entry name" value="Transmembrane di-heme cytochromes"/>
    <property type="match status" value="1"/>
</dbReference>
<comment type="similarity">
    <text evidence="12">Belongs to the cytochrome b561 family.</text>
</comment>
<evidence type="ECO:0000256" key="10">
    <source>
        <dbReference type="ARBA" id="ARBA00023004"/>
    </source>
</evidence>
<reference evidence="15 16" key="2">
    <citation type="submission" date="2015-10" db="EMBL/GenBank/DDBJ databases">
        <title>Draft Genome Sequence of Prosthecomicrobium hirschii ATCC 27832.</title>
        <authorList>
            <person name="Daniel J."/>
            <person name="Givan S.A."/>
            <person name="Brun Y.V."/>
            <person name="Brown P.J."/>
        </authorList>
    </citation>
    <scope>NUCLEOTIDE SEQUENCE [LARGE SCALE GENOMIC DNA]</scope>
    <source>
        <strain evidence="15 16">16</strain>
    </source>
</reference>
<evidence type="ECO:0000313" key="15">
    <source>
        <dbReference type="EMBL" id="KPL55281.1"/>
    </source>
</evidence>
<comment type="cofactor">
    <cofactor evidence="1">
        <name>heme b</name>
        <dbReference type="ChEBI" id="CHEBI:60344"/>
    </cofactor>
</comment>
<dbReference type="InterPro" id="IPR016174">
    <property type="entry name" value="Di-haem_cyt_TM"/>
</dbReference>
<keyword evidence="9 13" id="KW-1133">Transmembrane helix</keyword>
<name>A0A0N8GFU3_9HYPH</name>
<dbReference type="GO" id="GO:0005886">
    <property type="term" value="C:plasma membrane"/>
    <property type="evidence" value="ECO:0007669"/>
    <property type="project" value="UniProtKB-SubCell"/>
</dbReference>
<evidence type="ECO:0000256" key="13">
    <source>
        <dbReference type="SAM" id="Phobius"/>
    </source>
</evidence>
<keyword evidence="16" id="KW-1185">Reference proteome</keyword>
<accession>A0A0N8GFU3</accession>
<keyword evidence="5" id="KW-0349">Heme</keyword>
<dbReference type="PANTHER" id="PTHR30529:SF1">
    <property type="entry name" value="CYTOCHROME B561 HOMOLOG 2"/>
    <property type="match status" value="1"/>
</dbReference>
<evidence type="ECO:0000256" key="2">
    <source>
        <dbReference type="ARBA" id="ARBA00004651"/>
    </source>
</evidence>
<gene>
    <name evidence="15" type="ORF">ABB55_26120</name>
</gene>
<organism evidence="15 16">
    <name type="scientific">Prosthecodimorpha hirschii</name>
    <dbReference type="NCBI Taxonomy" id="665126"/>
    <lineage>
        <taxon>Bacteria</taxon>
        <taxon>Pseudomonadati</taxon>
        <taxon>Pseudomonadota</taxon>
        <taxon>Alphaproteobacteria</taxon>
        <taxon>Hyphomicrobiales</taxon>
        <taxon>Ancalomicrobiaceae</taxon>
        <taxon>Prosthecodimorpha</taxon>
    </lineage>
</organism>
<feature type="domain" description="Cytochrome b561 bacterial/Ni-hydrogenase" evidence="14">
    <location>
        <begin position="6"/>
        <end position="173"/>
    </location>
</feature>
<evidence type="ECO:0000313" key="16">
    <source>
        <dbReference type="Proteomes" id="UP000048984"/>
    </source>
</evidence>
<dbReference type="InterPro" id="IPR052168">
    <property type="entry name" value="Cytochrome_b561_oxidase"/>
</dbReference>
<dbReference type="InterPro" id="IPR011577">
    <property type="entry name" value="Cyt_b561_bac/Ni-Hgenase"/>
</dbReference>
<dbReference type="PANTHER" id="PTHR30529">
    <property type="entry name" value="CYTOCHROME B561"/>
    <property type="match status" value="1"/>
</dbReference>
<comment type="caution">
    <text evidence="15">The sequence shown here is derived from an EMBL/GenBank/DDBJ whole genome shotgun (WGS) entry which is preliminary data.</text>
</comment>
<evidence type="ECO:0000256" key="3">
    <source>
        <dbReference type="ARBA" id="ARBA00022448"/>
    </source>
</evidence>
<dbReference type="Pfam" id="PF01292">
    <property type="entry name" value="Ni_hydr_CYTB"/>
    <property type="match status" value="1"/>
</dbReference>
<dbReference type="STRING" id="665126.ABB55_26120"/>
<keyword evidence="11 13" id="KW-0472">Membrane</keyword>
<feature type="transmembrane region" description="Helical" evidence="13">
    <location>
        <begin position="85"/>
        <end position="118"/>
    </location>
</feature>
<keyword evidence="7" id="KW-0479">Metal-binding</keyword>
<feature type="transmembrane region" description="Helical" evidence="13">
    <location>
        <begin position="47"/>
        <end position="64"/>
    </location>
</feature>
<dbReference type="GO" id="GO:0020037">
    <property type="term" value="F:heme binding"/>
    <property type="evidence" value="ECO:0007669"/>
    <property type="project" value="TreeGrafter"/>
</dbReference>
<keyword evidence="8" id="KW-0249">Electron transport</keyword>
<evidence type="ECO:0000256" key="5">
    <source>
        <dbReference type="ARBA" id="ARBA00022617"/>
    </source>
</evidence>
<keyword evidence="10" id="KW-0408">Iron</keyword>
<evidence type="ECO:0000256" key="6">
    <source>
        <dbReference type="ARBA" id="ARBA00022692"/>
    </source>
</evidence>
<sequence length="174" mass="19171">MGEAQRYTRVARALHWLIALLVAGNVVGGIVIANVENQNTLYDLHRSTGFVILCLAAIRIVWRLTHRPPPLPAHMPALQKFAAEAVHWALYGFMFATPLAGWAAANAYGATVSVYWLFNLPSIAPKDEGLFNILKGTHAVLAISFTGAILVHFAGAMFHTIVQRDGLMRRMWPV</sequence>
<evidence type="ECO:0000256" key="8">
    <source>
        <dbReference type="ARBA" id="ARBA00022982"/>
    </source>
</evidence>
<reference evidence="15 16" key="1">
    <citation type="submission" date="2015-09" db="EMBL/GenBank/DDBJ databases">
        <authorList>
            <consortium name="Swine Surveillance"/>
        </authorList>
    </citation>
    <scope>NUCLEOTIDE SEQUENCE [LARGE SCALE GENOMIC DNA]</scope>
    <source>
        <strain evidence="15 16">16</strain>
    </source>
</reference>
<comment type="subcellular location">
    <subcellularLocation>
        <location evidence="2">Cell membrane</location>
        <topology evidence="2">Multi-pass membrane protein</topology>
    </subcellularLocation>
</comment>
<dbReference type="RefSeq" id="WP_054361447.1">
    <property type="nucleotide sequence ID" value="NZ_LJYW01000001.1"/>
</dbReference>
<evidence type="ECO:0000256" key="4">
    <source>
        <dbReference type="ARBA" id="ARBA00022475"/>
    </source>
</evidence>
<keyword evidence="6 13" id="KW-0812">Transmembrane</keyword>
<dbReference type="Gene3D" id="1.20.950.20">
    <property type="entry name" value="Transmembrane di-heme cytochromes, Chain C"/>
    <property type="match status" value="1"/>
</dbReference>